<dbReference type="EMBL" id="BAABWU010000015">
    <property type="protein sequence ID" value="GAA6197870.1"/>
    <property type="molecule type" value="Genomic_DNA"/>
</dbReference>
<proteinExistence type="predicted"/>
<name>A0ABQ0APQ6_9RHOB</name>
<keyword evidence="2" id="KW-1185">Reference proteome</keyword>
<gene>
    <name evidence="1" type="ORF">NBRC116598_33150</name>
</gene>
<organism evidence="1 2">
    <name type="scientific">Pseudophaeobacter arcticus</name>
    <dbReference type="NCBI Taxonomy" id="385492"/>
    <lineage>
        <taxon>Bacteria</taxon>
        <taxon>Pseudomonadati</taxon>
        <taxon>Pseudomonadota</taxon>
        <taxon>Alphaproteobacteria</taxon>
        <taxon>Rhodobacterales</taxon>
        <taxon>Paracoccaceae</taxon>
        <taxon>Pseudophaeobacter</taxon>
    </lineage>
</organism>
<dbReference type="Proteomes" id="UP001441944">
    <property type="component" value="Unassembled WGS sequence"/>
</dbReference>
<dbReference type="RefSeq" id="WP_353401652.1">
    <property type="nucleotide sequence ID" value="NZ_BAABWU010000015.1"/>
</dbReference>
<evidence type="ECO:0000313" key="2">
    <source>
        <dbReference type="Proteomes" id="UP001441944"/>
    </source>
</evidence>
<accession>A0ABQ0APQ6</accession>
<evidence type="ECO:0000313" key="1">
    <source>
        <dbReference type="EMBL" id="GAA6197870.1"/>
    </source>
</evidence>
<reference evidence="1 2" key="1">
    <citation type="submission" date="2024-04" db="EMBL/GenBank/DDBJ databases">
        <title>Draft genome sequence of Pseudophaeobacter arcticus NBRC 116598.</title>
        <authorList>
            <person name="Miyakawa T."/>
            <person name="Kusuya Y."/>
            <person name="Miura T."/>
        </authorList>
    </citation>
    <scope>NUCLEOTIDE SEQUENCE [LARGE SCALE GENOMIC DNA]</scope>
    <source>
        <strain evidence="1 2">SU-CL00105</strain>
    </source>
</reference>
<comment type="caution">
    <text evidence="1">The sequence shown here is derived from an EMBL/GenBank/DDBJ whole genome shotgun (WGS) entry which is preliminary data.</text>
</comment>
<sequence length="152" mass="17612">MTERTCPICEGKFTAQRVTSLTCGAACSNKAKKLRSAIKAFNEGKRELRPATLEQAMRLLEADEVISAAKVQRPQRVLFDDEVDDPAEDRRWRNAYARRQAIERKWMRDWREANYRLALRYLNEGKRLPMWMTERFLAKAHAAYPGGLPPLT</sequence>
<protein>
    <submittedName>
        <fullName evidence="1">Uncharacterized protein</fullName>
    </submittedName>
</protein>